<dbReference type="GO" id="GO:0015385">
    <property type="term" value="F:sodium:proton antiporter activity"/>
    <property type="evidence" value="ECO:0007669"/>
    <property type="project" value="InterPro"/>
</dbReference>
<dbReference type="GO" id="GO:0015386">
    <property type="term" value="F:potassium:proton antiporter activity"/>
    <property type="evidence" value="ECO:0007669"/>
    <property type="project" value="TreeGrafter"/>
</dbReference>
<proteinExistence type="inferred from homology"/>
<dbReference type="PANTHER" id="PTHR10110:SF195">
    <property type="entry name" value="NA(+)_H(+) ANTIPORTER NHAS2"/>
    <property type="match status" value="1"/>
</dbReference>
<feature type="transmembrane region" description="Helical" evidence="12">
    <location>
        <begin position="102"/>
        <end position="122"/>
    </location>
</feature>
<evidence type="ECO:0000256" key="7">
    <source>
        <dbReference type="ARBA" id="ARBA00022989"/>
    </source>
</evidence>
<feature type="transmembrane region" description="Helical" evidence="12">
    <location>
        <begin position="71"/>
        <end position="90"/>
    </location>
</feature>
<keyword evidence="7 12" id="KW-1133">Transmembrane helix</keyword>
<keyword evidence="6 12" id="KW-0812">Transmembrane</keyword>
<evidence type="ECO:0000256" key="3">
    <source>
        <dbReference type="ARBA" id="ARBA00022448"/>
    </source>
</evidence>
<feature type="transmembrane region" description="Helical" evidence="12">
    <location>
        <begin position="353"/>
        <end position="375"/>
    </location>
</feature>
<feature type="transmembrane region" description="Helical" evidence="12">
    <location>
        <begin position="33"/>
        <end position="51"/>
    </location>
</feature>
<evidence type="ECO:0000256" key="4">
    <source>
        <dbReference type="ARBA" id="ARBA00022449"/>
    </source>
</evidence>
<dbReference type="GO" id="GO:0005886">
    <property type="term" value="C:plasma membrane"/>
    <property type="evidence" value="ECO:0007669"/>
    <property type="project" value="UniProtKB-SubCell"/>
</dbReference>
<dbReference type="Gene3D" id="6.10.140.1330">
    <property type="match status" value="1"/>
</dbReference>
<evidence type="ECO:0000256" key="12">
    <source>
        <dbReference type="SAM" id="Phobius"/>
    </source>
</evidence>
<reference evidence="14 15" key="1">
    <citation type="journal article" date="2016" name="Nat. Commun.">
        <title>Thousands of microbial genomes shed light on interconnected biogeochemical processes in an aquifer system.</title>
        <authorList>
            <person name="Anantharaman K."/>
            <person name="Brown C.T."/>
            <person name="Hug L.A."/>
            <person name="Sharon I."/>
            <person name="Castelle C.J."/>
            <person name="Probst A.J."/>
            <person name="Thomas B.C."/>
            <person name="Singh A."/>
            <person name="Wilkins M.J."/>
            <person name="Karaoz U."/>
            <person name="Brodie E.L."/>
            <person name="Williams K.H."/>
            <person name="Hubbard S.S."/>
            <person name="Banfield J.F."/>
        </authorList>
    </citation>
    <scope>NUCLEOTIDE SEQUENCE [LARGE SCALE GENOMIC DNA]</scope>
</reference>
<keyword evidence="5" id="KW-1003">Cell membrane</keyword>
<keyword evidence="8" id="KW-0915">Sodium</keyword>
<feature type="transmembrane region" description="Helical" evidence="12">
    <location>
        <begin position="197"/>
        <end position="220"/>
    </location>
</feature>
<evidence type="ECO:0000256" key="10">
    <source>
        <dbReference type="ARBA" id="ARBA00023136"/>
    </source>
</evidence>
<feature type="transmembrane region" description="Helical" evidence="12">
    <location>
        <begin position="6"/>
        <end position="21"/>
    </location>
</feature>
<dbReference type="AlphaFoldDB" id="A0A1F7VA72"/>
<evidence type="ECO:0000259" key="13">
    <source>
        <dbReference type="Pfam" id="PF00999"/>
    </source>
</evidence>
<evidence type="ECO:0000256" key="2">
    <source>
        <dbReference type="ARBA" id="ARBA00007367"/>
    </source>
</evidence>
<keyword evidence="4" id="KW-0050">Antiport</keyword>
<dbReference type="InterPro" id="IPR018422">
    <property type="entry name" value="Cation/H_exchanger_CPA1"/>
</dbReference>
<accession>A0A1F7VA72</accession>
<keyword evidence="11" id="KW-0739">Sodium transport</keyword>
<keyword evidence="10 12" id="KW-0472">Membrane</keyword>
<comment type="similarity">
    <text evidence="2">Belongs to the monovalent cation:proton antiporter 1 (CPA1) transporter (TC 2.A.36) family.</text>
</comment>
<feature type="transmembrane region" description="Helical" evidence="12">
    <location>
        <begin position="288"/>
        <end position="311"/>
    </location>
</feature>
<evidence type="ECO:0000256" key="6">
    <source>
        <dbReference type="ARBA" id="ARBA00022692"/>
    </source>
</evidence>
<evidence type="ECO:0000256" key="11">
    <source>
        <dbReference type="ARBA" id="ARBA00023201"/>
    </source>
</evidence>
<feature type="transmembrane region" description="Helical" evidence="12">
    <location>
        <begin position="134"/>
        <end position="155"/>
    </location>
</feature>
<dbReference type="GO" id="GO:0051453">
    <property type="term" value="P:regulation of intracellular pH"/>
    <property type="evidence" value="ECO:0007669"/>
    <property type="project" value="TreeGrafter"/>
</dbReference>
<protein>
    <submittedName>
        <fullName evidence="14">Sodium:proton antiporter</fullName>
    </submittedName>
</protein>
<feature type="domain" description="Cation/H+ exchanger transmembrane" evidence="13">
    <location>
        <begin position="12"/>
        <end position="408"/>
    </location>
</feature>
<feature type="transmembrane region" description="Helical" evidence="12">
    <location>
        <begin position="232"/>
        <end position="249"/>
    </location>
</feature>
<organism evidence="14 15">
    <name type="scientific">Candidatus Uhrbacteria bacterium RIFCSPLOWO2_02_FULL_48_18</name>
    <dbReference type="NCBI Taxonomy" id="1802408"/>
    <lineage>
        <taxon>Bacteria</taxon>
        <taxon>Candidatus Uhriibacteriota</taxon>
    </lineage>
</organism>
<evidence type="ECO:0000256" key="9">
    <source>
        <dbReference type="ARBA" id="ARBA00023065"/>
    </source>
</evidence>
<feature type="transmembrane region" description="Helical" evidence="12">
    <location>
        <begin position="387"/>
        <end position="407"/>
    </location>
</feature>
<dbReference type="Proteomes" id="UP000176593">
    <property type="component" value="Unassembled WGS sequence"/>
</dbReference>
<feature type="transmembrane region" description="Helical" evidence="12">
    <location>
        <begin position="317"/>
        <end position="341"/>
    </location>
</feature>
<dbReference type="GO" id="GO:0098719">
    <property type="term" value="P:sodium ion import across plasma membrane"/>
    <property type="evidence" value="ECO:0007669"/>
    <property type="project" value="TreeGrafter"/>
</dbReference>
<evidence type="ECO:0000256" key="1">
    <source>
        <dbReference type="ARBA" id="ARBA00004651"/>
    </source>
</evidence>
<comment type="subcellular location">
    <subcellularLocation>
        <location evidence="1">Cell membrane</location>
        <topology evidence="1">Multi-pass membrane protein</topology>
    </subcellularLocation>
</comment>
<evidence type="ECO:0000313" key="14">
    <source>
        <dbReference type="EMBL" id="OGL86864.1"/>
    </source>
</evidence>
<feature type="transmembrane region" description="Helical" evidence="12">
    <location>
        <begin position="167"/>
        <end position="185"/>
    </location>
</feature>
<keyword evidence="9" id="KW-0406">Ion transport</keyword>
<dbReference type="InterPro" id="IPR006153">
    <property type="entry name" value="Cation/H_exchanger_TM"/>
</dbReference>
<dbReference type="EMBL" id="MGEQ01000004">
    <property type="protein sequence ID" value="OGL86864.1"/>
    <property type="molecule type" value="Genomic_DNA"/>
</dbReference>
<evidence type="ECO:0000313" key="15">
    <source>
        <dbReference type="Proteomes" id="UP000176593"/>
    </source>
</evidence>
<feature type="transmembrane region" description="Helical" evidence="12">
    <location>
        <begin position="255"/>
        <end position="276"/>
    </location>
</feature>
<evidence type="ECO:0000256" key="5">
    <source>
        <dbReference type="ARBA" id="ARBA00022475"/>
    </source>
</evidence>
<evidence type="ECO:0000256" key="8">
    <source>
        <dbReference type="ARBA" id="ARBA00023053"/>
    </source>
</evidence>
<dbReference type="PANTHER" id="PTHR10110">
    <property type="entry name" value="SODIUM/HYDROGEN EXCHANGER"/>
    <property type="match status" value="1"/>
</dbReference>
<name>A0A1F7VA72_9BACT</name>
<gene>
    <name evidence="14" type="ORF">A3I41_01130</name>
</gene>
<keyword evidence="3" id="KW-0813">Transport</keyword>
<sequence length="413" mass="45120">MDLYAIVAIILAVTFIVGYLNDRYLHLPQTIGIMLVSIVFSIGIMFVGHFVSADVLSAVTTFMASVNFSEALMVGMLGFLLFSGSLHINLQDLHKKKLEIGVFSVLSTVFSVFMVGTCTYFISKALHLGISFPYALLFGALISPTDPVAVIGVLKAAKAPKSLEVKIAGESLFNDGVGVALFIGFSEMIAKGQSLSLSRLLLLFCTEAIGGALIGLLFGYVTYRILKKIDNFQLEIIGTIALVMCLYTLSYKWHFSGPIAIVVAGIFIGNHGRAFAMSDKTRVRLDDFWELIDDILNAVLFVLVGLMLLTLQSSWSVFWIGLLFIPVVLLVRFVSVAIPVATFRFMKRAVSPGLIKIMTWGGLRGGISLALALSLPRGKEQELFLTITYVIVAFSIIVQGLTIRPLIKRELSL</sequence>
<comment type="caution">
    <text evidence="14">The sequence shown here is derived from an EMBL/GenBank/DDBJ whole genome shotgun (WGS) entry which is preliminary data.</text>
</comment>
<dbReference type="Pfam" id="PF00999">
    <property type="entry name" value="Na_H_Exchanger"/>
    <property type="match status" value="1"/>
</dbReference>